<comment type="caution">
    <text evidence="2">The sequence shown here is derived from an EMBL/GenBank/DDBJ whole genome shotgun (WGS) entry which is preliminary data.</text>
</comment>
<dbReference type="AlphaFoldDB" id="A0A1J5Q3I0"/>
<feature type="transmembrane region" description="Helical" evidence="1">
    <location>
        <begin position="29"/>
        <end position="51"/>
    </location>
</feature>
<keyword evidence="1" id="KW-1133">Transmembrane helix</keyword>
<evidence type="ECO:0000256" key="1">
    <source>
        <dbReference type="SAM" id="Phobius"/>
    </source>
</evidence>
<proteinExistence type="predicted"/>
<name>A0A1J5Q3I0_9ZZZZ</name>
<keyword evidence="1" id="KW-0812">Transmembrane</keyword>
<reference evidence="2" key="1">
    <citation type="submission" date="2016-10" db="EMBL/GenBank/DDBJ databases">
        <title>Sequence of Gallionella enrichment culture.</title>
        <authorList>
            <person name="Poehlein A."/>
            <person name="Muehling M."/>
            <person name="Daniel R."/>
        </authorList>
    </citation>
    <scope>NUCLEOTIDE SEQUENCE</scope>
</reference>
<dbReference type="EMBL" id="MLJW01003456">
    <property type="protein sequence ID" value="OIQ72019.1"/>
    <property type="molecule type" value="Genomic_DNA"/>
</dbReference>
<protein>
    <submittedName>
        <fullName evidence="2">Uncharacterized protein</fullName>
    </submittedName>
</protein>
<sequence>MVDDFDVEDVEVELAAGALVELGVLDDSFLLGIFDVSILLGVLGAMAESALRESVR</sequence>
<keyword evidence="1" id="KW-0472">Membrane</keyword>
<organism evidence="2">
    <name type="scientific">mine drainage metagenome</name>
    <dbReference type="NCBI Taxonomy" id="410659"/>
    <lineage>
        <taxon>unclassified sequences</taxon>
        <taxon>metagenomes</taxon>
        <taxon>ecological metagenomes</taxon>
    </lineage>
</organism>
<accession>A0A1J5Q3I0</accession>
<gene>
    <name evidence="2" type="ORF">GALL_463600</name>
</gene>
<evidence type="ECO:0000313" key="2">
    <source>
        <dbReference type="EMBL" id="OIQ72019.1"/>
    </source>
</evidence>